<protein>
    <recommendedName>
        <fullName evidence="3">SWIM-type domain-containing protein</fullName>
    </recommendedName>
</protein>
<dbReference type="InterPro" id="IPR007527">
    <property type="entry name" value="Znf_SWIM"/>
</dbReference>
<dbReference type="PATRIC" id="fig|1268072.3.peg.243"/>
<dbReference type="STRING" id="1268072.PSAB_01150"/>
<feature type="region of interest" description="Disordered" evidence="2">
    <location>
        <begin position="115"/>
        <end position="168"/>
    </location>
</feature>
<keyword evidence="1" id="KW-0862">Zinc</keyword>
<name>X4ZRT0_9BACL</name>
<dbReference type="PROSITE" id="PS50966">
    <property type="entry name" value="ZF_SWIM"/>
    <property type="match status" value="1"/>
</dbReference>
<gene>
    <name evidence="4" type="ORF">PSAB_01150</name>
</gene>
<evidence type="ECO:0000313" key="5">
    <source>
        <dbReference type="Proteomes" id="UP000019772"/>
    </source>
</evidence>
<keyword evidence="1" id="KW-0479">Metal-binding</keyword>
<dbReference type="EMBL" id="CP004078">
    <property type="protein sequence ID" value="AHV95168.1"/>
    <property type="molecule type" value="Genomic_DNA"/>
</dbReference>
<reference evidence="4 5" key="1">
    <citation type="journal article" date="2014" name="PLoS Genet.">
        <title>Comparative Genomic Analysis of N2-Fixing and Non-N2-Fixing Paenibacillus spp.: Organization, Evolution and Expression of the Nitrogen Fixation Genes.</title>
        <authorList>
            <person name="Xie J.B."/>
            <person name="Du Z."/>
            <person name="Bai L."/>
            <person name="Tian C."/>
            <person name="Zhang Y."/>
            <person name="Xie J.Y."/>
            <person name="Wang T."/>
            <person name="Liu X."/>
            <person name="Chen X."/>
            <person name="Cheng Q."/>
            <person name="Chen S."/>
            <person name="Li J."/>
        </authorList>
    </citation>
    <scope>NUCLEOTIDE SEQUENCE [LARGE SCALE GENOMIC DNA]</scope>
    <source>
        <strain evidence="4 5">T27</strain>
    </source>
</reference>
<feature type="compositionally biased region" description="Low complexity" evidence="2">
    <location>
        <begin position="115"/>
        <end position="127"/>
    </location>
</feature>
<sequence length="576" mass="65305">MESRHILDDAGWDRLIQDAAYYFDDLALKRGFQYYKQKRVIGLKAVPPGLVTAFVDGTERYSVEIVLGAISISSCSCPVPGPCKHMAAVLMNYAETERRPVPLLANAKSSAQARAAISSARAEQAGGSADGGAGSSPGFSTNVHGTDHAARAGRHGETNDGFRSGSRESLNERGRLIPVMNVAEWHEWFAQCIPGQAKDTRNPRYAQEALASILRIKPPLPPGLEKLFVLHARLFVLKQVTHPSAGRSGASAPSLGYYTHIAVTELQDEIERALQTPLPLVSEPEQRNRIMDTLGYLRQELLAEPREQGFYSGLYYLLWRQWIIPEMPDSSLLKEELRRLEQEEANRTDASPRPASLTALAWMHFLQSEDDQALSLLREAAEGPGFRPERLDMFWDYLSEAGESQRLVNWLTGTGELLAGQRRNGLESYARFWEEAVRLLPESEPLMWRELAAMLPLSGGIYEEKLLERGRWREWMDYQLSSGKDPANFRVRDLQPLEKNAPELLLPFYHQAVERYVLEKNRSSYKAAVKLLKRLNKLYKKIKADDRFERFLESFTARHSRLRALQEELRKGKWTP</sequence>
<dbReference type="RefSeq" id="WP_025332774.1">
    <property type="nucleotide sequence ID" value="NZ_CP004078.1"/>
</dbReference>
<dbReference type="Pfam" id="PF04434">
    <property type="entry name" value="SWIM"/>
    <property type="match status" value="1"/>
</dbReference>
<dbReference type="GO" id="GO:0008270">
    <property type="term" value="F:zinc ion binding"/>
    <property type="evidence" value="ECO:0007669"/>
    <property type="project" value="UniProtKB-KW"/>
</dbReference>
<dbReference type="KEGG" id="psab:PSAB_01150"/>
<accession>X4ZRT0</accession>
<proteinExistence type="predicted"/>
<organism evidence="4 5">
    <name type="scientific">Paenibacillus sabinae T27</name>
    <dbReference type="NCBI Taxonomy" id="1268072"/>
    <lineage>
        <taxon>Bacteria</taxon>
        <taxon>Bacillati</taxon>
        <taxon>Bacillota</taxon>
        <taxon>Bacilli</taxon>
        <taxon>Bacillales</taxon>
        <taxon>Paenibacillaceae</taxon>
        <taxon>Paenibacillus</taxon>
    </lineage>
</organism>
<dbReference type="AlphaFoldDB" id="X4ZRT0"/>
<evidence type="ECO:0000256" key="1">
    <source>
        <dbReference type="PROSITE-ProRule" id="PRU00325"/>
    </source>
</evidence>
<dbReference type="HOGENOM" id="CLU_038036_1_0_9"/>
<keyword evidence="5" id="KW-1185">Reference proteome</keyword>
<feature type="domain" description="SWIM-type" evidence="3">
    <location>
        <begin position="61"/>
        <end position="94"/>
    </location>
</feature>
<evidence type="ECO:0000256" key="2">
    <source>
        <dbReference type="SAM" id="MobiDB-lite"/>
    </source>
</evidence>
<dbReference type="eggNOG" id="COG4715">
    <property type="taxonomic scope" value="Bacteria"/>
</dbReference>
<dbReference type="OrthoDB" id="7593573at2"/>
<keyword evidence="1" id="KW-0863">Zinc-finger</keyword>
<dbReference type="Proteomes" id="UP000019772">
    <property type="component" value="Chromosome"/>
</dbReference>
<evidence type="ECO:0000313" key="4">
    <source>
        <dbReference type="EMBL" id="AHV95168.1"/>
    </source>
</evidence>
<feature type="compositionally biased region" description="Basic and acidic residues" evidence="2">
    <location>
        <begin position="145"/>
        <end position="168"/>
    </location>
</feature>
<evidence type="ECO:0000259" key="3">
    <source>
        <dbReference type="PROSITE" id="PS50966"/>
    </source>
</evidence>